<organism evidence="1">
    <name type="scientific">Hexamita inflata</name>
    <dbReference type="NCBI Taxonomy" id="28002"/>
    <lineage>
        <taxon>Eukaryota</taxon>
        <taxon>Metamonada</taxon>
        <taxon>Diplomonadida</taxon>
        <taxon>Hexamitidae</taxon>
        <taxon>Hexamitinae</taxon>
        <taxon>Hexamita</taxon>
    </lineage>
</organism>
<evidence type="ECO:0000313" key="1">
    <source>
        <dbReference type="EMBL" id="CAI9924849.1"/>
    </source>
</evidence>
<dbReference type="Proteomes" id="UP001642409">
    <property type="component" value="Unassembled WGS sequence"/>
</dbReference>
<keyword evidence="3" id="KW-1185">Reference proteome</keyword>
<gene>
    <name evidence="1" type="ORF">HINF_LOCUS12494</name>
    <name evidence="2" type="ORF">HINF_LOCUS70155</name>
</gene>
<reference evidence="2 3" key="2">
    <citation type="submission" date="2024-07" db="EMBL/GenBank/DDBJ databases">
        <authorList>
            <person name="Akdeniz Z."/>
        </authorList>
    </citation>
    <scope>NUCLEOTIDE SEQUENCE [LARGE SCALE GENOMIC DNA]</scope>
</reference>
<dbReference type="EMBL" id="CAXDID020000521">
    <property type="protein sequence ID" value="CAL6099591.1"/>
    <property type="molecule type" value="Genomic_DNA"/>
</dbReference>
<dbReference type="EMBL" id="CATOUU010000324">
    <property type="protein sequence ID" value="CAI9924849.1"/>
    <property type="molecule type" value="Genomic_DNA"/>
</dbReference>
<proteinExistence type="predicted"/>
<dbReference type="AlphaFoldDB" id="A0AA86TPK3"/>
<sequence>MNQLILEIRQNQHTSTSSLQFPTSYAFVRWCLYSGVLSDQPSSWEFEVEHIEYEPKKTDDSLNMQVILGELKARFANKVQFDLVKQVVETLQADHKVFNSNDECKLVSNVATFVFKTYLDDCAQHKEEIQFTFLTEPSPKLLYKMLITILQKQQPQYSDVVRIGAQIDPELAAHLQLYEIDYQQFINYSLYVDVIPNKLLKKLFSVSLMEQTWNFMSTFYLNALRFFFRNVILKIKSKEALIHVCKDSCIASLQSSTETEFNQILQSTCTFFGLGLKKEDTLCAEYYQLSEGFEKRVSPLSMRRQVEEIKAIHMVISKQIKNIITSIQLNITSKISQGSPVSEETIIKLSHDIKRMRDILSNLIPDQTLSDDEHTCKVGLLCDIYISMFEKQQVLDSLLQ</sequence>
<evidence type="ECO:0000313" key="3">
    <source>
        <dbReference type="Proteomes" id="UP001642409"/>
    </source>
</evidence>
<reference evidence="1" key="1">
    <citation type="submission" date="2023-06" db="EMBL/GenBank/DDBJ databases">
        <authorList>
            <person name="Kurt Z."/>
        </authorList>
    </citation>
    <scope>NUCLEOTIDE SEQUENCE</scope>
</reference>
<protein>
    <submittedName>
        <fullName evidence="1">Uncharacterized protein</fullName>
    </submittedName>
</protein>
<name>A0AA86TPK3_9EUKA</name>
<evidence type="ECO:0000313" key="2">
    <source>
        <dbReference type="EMBL" id="CAL6099591.1"/>
    </source>
</evidence>
<comment type="caution">
    <text evidence="1">The sequence shown here is derived from an EMBL/GenBank/DDBJ whole genome shotgun (WGS) entry which is preliminary data.</text>
</comment>
<accession>A0AA86TPK3</accession>